<feature type="compositionally biased region" description="Polar residues" evidence="1">
    <location>
        <begin position="124"/>
        <end position="141"/>
    </location>
</feature>
<gene>
    <name evidence="2" type="ORF">Slin15195_G069750</name>
</gene>
<organism evidence="2 3">
    <name type="scientific">Septoria linicola</name>
    <dbReference type="NCBI Taxonomy" id="215465"/>
    <lineage>
        <taxon>Eukaryota</taxon>
        <taxon>Fungi</taxon>
        <taxon>Dikarya</taxon>
        <taxon>Ascomycota</taxon>
        <taxon>Pezizomycotina</taxon>
        <taxon>Dothideomycetes</taxon>
        <taxon>Dothideomycetidae</taxon>
        <taxon>Mycosphaerellales</taxon>
        <taxon>Mycosphaerellaceae</taxon>
        <taxon>Septoria</taxon>
    </lineage>
</organism>
<accession>A0A9Q9EJC5</accession>
<evidence type="ECO:0000256" key="1">
    <source>
        <dbReference type="SAM" id="MobiDB-lite"/>
    </source>
</evidence>
<feature type="compositionally biased region" description="Polar residues" evidence="1">
    <location>
        <begin position="49"/>
        <end position="64"/>
    </location>
</feature>
<feature type="region of interest" description="Disordered" evidence="1">
    <location>
        <begin position="124"/>
        <end position="166"/>
    </location>
</feature>
<reference evidence="2" key="1">
    <citation type="submission" date="2022-06" db="EMBL/GenBank/DDBJ databases">
        <title>Complete genome sequences of two strains of the flax pathogen Septoria linicola.</title>
        <authorList>
            <person name="Lapalu N."/>
            <person name="Simon A."/>
            <person name="Demenou B."/>
            <person name="Paumier D."/>
            <person name="Guillot M.-P."/>
            <person name="Gout L."/>
            <person name="Valade R."/>
        </authorList>
    </citation>
    <scope>NUCLEOTIDE SEQUENCE</scope>
    <source>
        <strain evidence="2">SE15195</strain>
    </source>
</reference>
<dbReference type="Proteomes" id="UP001056384">
    <property type="component" value="Chromosome 5"/>
</dbReference>
<keyword evidence="3" id="KW-1185">Reference proteome</keyword>
<evidence type="ECO:0000313" key="2">
    <source>
        <dbReference type="EMBL" id="USW53656.1"/>
    </source>
</evidence>
<name>A0A9Q9EJC5_9PEZI</name>
<dbReference type="EMBL" id="CP099422">
    <property type="protein sequence ID" value="USW53656.1"/>
    <property type="molecule type" value="Genomic_DNA"/>
</dbReference>
<evidence type="ECO:0000313" key="3">
    <source>
        <dbReference type="Proteomes" id="UP001056384"/>
    </source>
</evidence>
<feature type="region of interest" description="Disordered" evidence="1">
    <location>
        <begin position="1"/>
        <end position="111"/>
    </location>
</feature>
<dbReference type="AlphaFoldDB" id="A0A9Q9EJC5"/>
<sequence>MAAKKKKSKAKGESPNDDAIEQTVHVAVQPPAVESHAPILAKPRKKNRNVSSESDSWTLISNAEPTFGEEVKKLTPSCDKGLHGADGGESHPPVLSKARKQNKFHNDSPVDLEEKFDELPLVSAGNSNNGSGQVETTNTPVDTVEPGEARKENGNRGAVKGHSKPTEWFNPARKEALEAVSDFKIRILERAAKQALLNDTRFTPSPYPDDLCLYDKPSNTPEDTAMLKLKQGFDAAIMERDPSLTPEKDSIPLNIAKRAAMYVCGLLRAHDGQFRCAIDGLRDPPGKGQEPQAPWGADTWEERLLDSDRDWLLGKKVEEMEDEKARMHVGDVMEFIFKYKVWGQMVEDECAEMGVEVFPRLN</sequence>
<protein>
    <submittedName>
        <fullName evidence="2">Uncharacterized protein</fullName>
    </submittedName>
</protein>
<proteinExistence type="predicted"/>
<feature type="compositionally biased region" description="Basic and acidic residues" evidence="1">
    <location>
        <begin position="80"/>
        <end position="89"/>
    </location>
</feature>